<name>A0A839HRP7_9BURK</name>
<keyword evidence="2" id="KW-0472">Membrane</keyword>
<feature type="transmembrane region" description="Helical" evidence="2">
    <location>
        <begin position="27"/>
        <end position="49"/>
    </location>
</feature>
<evidence type="ECO:0000259" key="3">
    <source>
        <dbReference type="PROSITE" id="PS51371"/>
    </source>
</evidence>
<proteinExistence type="predicted"/>
<dbReference type="Pfam" id="PF00571">
    <property type="entry name" value="CBS"/>
    <property type="match status" value="2"/>
</dbReference>
<dbReference type="Pfam" id="PF04982">
    <property type="entry name" value="TM_HPP"/>
    <property type="match status" value="1"/>
</dbReference>
<dbReference type="SMART" id="SM00116">
    <property type="entry name" value="CBS"/>
    <property type="match status" value="2"/>
</dbReference>
<keyword evidence="2" id="KW-1133">Transmembrane helix</keyword>
<sequence length="378" mass="39272">MSDRLITLWALLRPAPQAVDRREQLRAALGAAVGLGLTGLLCSMLAGAGPWGQGPGLWLVAPLGASAVLVFALPSSALAQPWAVVGGNTVSALVGIAAVHALDAPVPAAALGVGTAIGLMLLLRCLHPPGGAMALLMVLIGMRDPAFAWMPAALNSLLLVLAGVAWNHATGKRYPHPQGGAARPAAGAASSPDALDAAELEALLARHNEVLDAPRDLLLDLLRSARWQAHRRRLGALRCGDLMRRPPITVGLNTPLDAAWGLLRQHRIKALPVVDAGGTLVGIVTLADLVRDAEIRGTPLPRAGEPWRPVREVMSRQVRVASADRPLTELLPLFAQGGHHHLPIVGPGSRLLGILTQSDVVAALADAGPDGTPPRPGR</sequence>
<reference evidence="4 5" key="1">
    <citation type="submission" date="2020-08" db="EMBL/GenBank/DDBJ databases">
        <title>Aquariorum lacteus gen. nov., sp. nov., a new member of the family Comamonadaceae, isolated from freshwater aquarium.</title>
        <authorList>
            <person name="Chun S.-J."/>
        </authorList>
    </citation>
    <scope>NUCLEOTIDE SEQUENCE [LARGE SCALE GENOMIC DNA]</scope>
    <source>
        <strain evidence="4 5">SJAQ100</strain>
    </source>
</reference>
<comment type="caution">
    <text evidence="4">The sequence shown here is derived from an EMBL/GenBank/DDBJ whole genome shotgun (WGS) entry which is preliminary data.</text>
</comment>
<dbReference type="PROSITE" id="PS51371">
    <property type="entry name" value="CBS"/>
    <property type="match status" value="2"/>
</dbReference>
<accession>A0A839HRP7</accession>
<evidence type="ECO:0000256" key="2">
    <source>
        <dbReference type="SAM" id="Phobius"/>
    </source>
</evidence>
<evidence type="ECO:0000313" key="5">
    <source>
        <dbReference type="Proteomes" id="UP000586093"/>
    </source>
</evidence>
<feature type="transmembrane region" description="Helical" evidence="2">
    <location>
        <begin position="79"/>
        <end position="99"/>
    </location>
</feature>
<feature type="transmembrane region" description="Helical" evidence="2">
    <location>
        <begin position="146"/>
        <end position="166"/>
    </location>
</feature>
<dbReference type="RefSeq" id="WP_182663495.1">
    <property type="nucleotide sequence ID" value="NZ_JACIVI010000002.1"/>
</dbReference>
<keyword evidence="2" id="KW-0812">Transmembrane</keyword>
<dbReference type="PANTHER" id="PTHR33741:SF5">
    <property type="entry name" value="TRANSMEMBRANE PROTEIN DDB_G0269096-RELATED"/>
    <property type="match status" value="1"/>
</dbReference>
<dbReference type="EMBL" id="JACIVI010000002">
    <property type="protein sequence ID" value="MBB1162009.1"/>
    <property type="molecule type" value="Genomic_DNA"/>
</dbReference>
<dbReference type="Gene3D" id="3.10.580.10">
    <property type="entry name" value="CBS-domain"/>
    <property type="match status" value="1"/>
</dbReference>
<feature type="domain" description="CBS" evidence="3">
    <location>
        <begin position="243"/>
        <end position="300"/>
    </location>
</feature>
<gene>
    <name evidence="4" type="ORF">H4F90_08455</name>
</gene>
<dbReference type="PANTHER" id="PTHR33741">
    <property type="entry name" value="TRANSMEMBRANE PROTEIN DDB_G0269096-RELATED"/>
    <property type="match status" value="1"/>
</dbReference>
<keyword evidence="5" id="KW-1185">Reference proteome</keyword>
<dbReference type="Proteomes" id="UP000586093">
    <property type="component" value="Unassembled WGS sequence"/>
</dbReference>
<dbReference type="InterPro" id="IPR058581">
    <property type="entry name" value="TM_HPP"/>
</dbReference>
<protein>
    <submittedName>
        <fullName evidence="4">HPP family protein</fullName>
    </submittedName>
</protein>
<dbReference type="AlphaFoldDB" id="A0A839HRP7"/>
<dbReference type="InterPro" id="IPR000644">
    <property type="entry name" value="CBS_dom"/>
</dbReference>
<dbReference type="InterPro" id="IPR046342">
    <property type="entry name" value="CBS_dom_sf"/>
</dbReference>
<organism evidence="4 5">
    <name type="scientific">Aquariibacter albus</name>
    <dbReference type="NCBI Taxonomy" id="2759899"/>
    <lineage>
        <taxon>Bacteria</taxon>
        <taxon>Pseudomonadati</taxon>
        <taxon>Pseudomonadota</taxon>
        <taxon>Betaproteobacteria</taxon>
        <taxon>Burkholderiales</taxon>
        <taxon>Sphaerotilaceae</taxon>
        <taxon>Aquariibacter</taxon>
    </lineage>
</organism>
<dbReference type="CDD" id="cd04600">
    <property type="entry name" value="CBS_pair_HPP_assoc"/>
    <property type="match status" value="1"/>
</dbReference>
<dbReference type="SUPFAM" id="SSF54631">
    <property type="entry name" value="CBS-domain pair"/>
    <property type="match status" value="1"/>
</dbReference>
<keyword evidence="1" id="KW-0129">CBS domain</keyword>
<feature type="transmembrane region" description="Helical" evidence="2">
    <location>
        <begin position="56"/>
        <end position="73"/>
    </location>
</feature>
<feature type="domain" description="CBS" evidence="3">
    <location>
        <begin position="314"/>
        <end position="371"/>
    </location>
</feature>
<evidence type="ECO:0000313" key="4">
    <source>
        <dbReference type="EMBL" id="MBB1162009.1"/>
    </source>
</evidence>
<dbReference type="InterPro" id="IPR007065">
    <property type="entry name" value="HPP"/>
</dbReference>
<evidence type="ECO:0000256" key="1">
    <source>
        <dbReference type="PROSITE-ProRule" id="PRU00703"/>
    </source>
</evidence>